<dbReference type="GO" id="GO:0006950">
    <property type="term" value="P:response to stress"/>
    <property type="evidence" value="ECO:0007669"/>
    <property type="project" value="TreeGrafter"/>
</dbReference>
<evidence type="ECO:0000313" key="2">
    <source>
        <dbReference type="EMBL" id="QHC00830.1"/>
    </source>
</evidence>
<dbReference type="PANTHER" id="PTHR33164:SF106">
    <property type="entry name" value="TRANSCRIPTIONAL REGULATORY PROTEIN"/>
    <property type="match status" value="1"/>
</dbReference>
<feature type="domain" description="HTH marR-type" evidence="1">
    <location>
        <begin position="1"/>
        <end position="134"/>
    </location>
</feature>
<accession>A0A7L4YNU9</accession>
<dbReference type="Gene3D" id="1.10.10.10">
    <property type="entry name" value="Winged helix-like DNA-binding domain superfamily/Winged helix DNA-binding domain"/>
    <property type="match status" value="1"/>
</dbReference>
<dbReference type="GO" id="GO:0003700">
    <property type="term" value="F:DNA-binding transcription factor activity"/>
    <property type="evidence" value="ECO:0007669"/>
    <property type="project" value="InterPro"/>
</dbReference>
<dbReference type="InterPro" id="IPR036390">
    <property type="entry name" value="WH_DNA-bd_sf"/>
</dbReference>
<dbReference type="InterPro" id="IPR000835">
    <property type="entry name" value="HTH_MarR-typ"/>
</dbReference>
<dbReference type="SMART" id="SM00347">
    <property type="entry name" value="HTH_MARR"/>
    <property type="match status" value="1"/>
</dbReference>
<dbReference type="InterPro" id="IPR036388">
    <property type="entry name" value="WH-like_DNA-bd_sf"/>
</dbReference>
<gene>
    <name evidence="2" type="ORF">EK0264_11405</name>
</gene>
<dbReference type="PANTHER" id="PTHR33164">
    <property type="entry name" value="TRANSCRIPTIONAL REGULATOR, MARR FAMILY"/>
    <property type="match status" value="1"/>
</dbReference>
<dbReference type="RefSeq" id="WP_159545699.1">
    <property type="nucleotide sequence ID" value="NZ_CP047156.1"/>
</dbReference>
<protein>
    <submittedName>
        <fullName evidence="2">MarR family transcriptional regulator</fullName>
    </submittedName>
</protein>
<dbReference type="PROSITE" id="PS50995">
    <property type="entry name" value="HTH_MARR_2"/>
    <property type="match status" value="1"/>
</dbReference>
<dbReference type="Pfam" id="PF01047">
    <property type="entry name" value="MarR"/>
    <property type="match status" value="1"/>
</dbReference>
<evidence type="ECO:0000313" key="3">
    <source>
        <dbReference type="Proteomes" id="UP000463857"/>
    </source>
</evidence>
<dbReference type="InParanoid" id="A0A7L4YNU9"/>
<name>A0A7L4YNU9_9ACTN</name>
<evidence type="ECO:0000259" key="1">
    <source>
        <dbReference type="PROSITE" id="PS50995"/>
    </source>
</evidence>
<dbReference type="PRINTS" id="PR00598">
    <property type="entry name" value="HTHMARR"/>
</dbReference>
<keyword evidence="3" id="KW-1185">Reference proteome</keyword>
<organism evidence="2 3">
    <name type="scientific">Epidermidibacterium keratini</name>
    <dbReference type="NCBI Taxonomy" id="1891644"/>
    <lineage>
        <taxon>Bacteria</taxon>
        <taxon>Bacillati</taxon>
        <taxon>Actinomycetota</taxon>
        <taxon>Actinomycetes</taxon>
        <taxon>Sporichthyales</taxon>
        <taxon>Sporichthyaceae</taxon>
        <taxon>Epidermidibacterium</taxon>
    </lineage>
</organism>
<dbReference type="EMBL" id="CP047156">
    <property type="protein sequence ID" value="QHC00830.1"/>
    <property type="molecule type" value="Genomic_DNA"/>
</dbReference>
<dbReference type="InterPro" id="IPR039422">
    <property type="entry name" value="MarR/SlyA-like"/>
</dbReference>
<dbReference type="Proteomes" id="UP000463857">
    <property type="component" value="Chromosome"/>
</dbReference>
<dbReference type="OrthoDB" id="162531at2"/>
<dbReference type="AlphaFoldDB" id="A0A7L4YNU9"/>
<dbReference type="KEGG" id="eke:EK0264_11405"/>
<sequence length="157" mass="17005">MSRREVFRAFIDAVGLHGEAAASAAGVSGTDWFVLSLLEQRGPLLPSELGRLAGLTSGATTRLIDRLEHAGRVRRTRSEDDRRKVIVSRTEEAFADGEIAGIVDPARDAVGAVLDGFTAKEQDVLYRFFAEAAPAFHQATEQIRQTTKNARSARAAP</sequence>
<dbReference type="SUPFAM" id="SSF46785">
    <property type="entry name" value="Winged helix' DNA-binding domain"/>
    <property type="match status" value="1"/>
</dbReference>
<reference evidence="2 3" key="1">
    <citation type="journal article" date="2018" name="Int. J. Syst. Evol. Microbiol.">
        <title>Epidermidibacterium keratini gen. nov., sp. nov., a member of the family Sporichthyaceae, isolated from keratin epidermis.</title>
        <authorList>
            <person name="Lee D.G."/>
            <person name="Trujillo M.E."/>
            <person name="Kang S."/>
            <person name="Nam J.J."/>
            <person name="Kim Y.J."/>
        </authorList>
    </citation>
    <scope>NUCLEOTIDE SEQUENCE [LARGE SCALE GENOMIC DNA]</scope>
    <source>
        <strain evidence="2 3">EPI-7</strain>
    </source>
</reference>
<proteinExistence type="predicted"/>